<dbReference type="AlphaFoldDB" id="A0A346Y388"/>
<name>A0A346Y388_9ACTN</name>
<reference evidence="2 3" key="1">
    <citation type="submission" date="2018-09" db="EMBL/GenBank/DDBJ databases">
        <title>Complete genome sequence of Euzebya sp. DY32-46 isolated from seawater of Pacific Ocean.</title>
        <authorList>
            <person name="Xu L."/>
            <person name="Wu Y.-H."/>
            <person name="Xu X.-W."/>
        </authorList>
    </citation>
    <scope>NUCLEOTIDE SEQUENCE [LARGE SCALE GENOMIC DNA]</scope>
    <source>
        <strain evidence="2 3">DY32-46</strain>
    </source>
</reference>
<sequence>MIGLEELRDRVLGRELEGGTWTPLDYEAWLAADAMLAPPPQDGAMHPMMVFHATVRAVAYTIGELFELFDCPLEDGPMLGEMDLHQHRPLQVGETYAVQPTIVDVVRKEGRSGTFDLIATEFVVRGDDGEAAATLRNTYVCPRRA</sequence>
<gene>
    <name evidence="2" type="ORF">DVS28_a4269</name>
</gene>
<keyword evidence="3" id="KW-1185">Reference proteome</keyword>
<feature type="domain" description="FAS1-like dehydratase" evidence="1">
    <location>
        <begin position="64"/>
        <end position="134"/>
    </location>
</feature>
<dbReference type="Proteomes" id="UP000264006">
    <property type="component" value="Chromosome"/>
</dbReference>
<organism evidence="2 3">
    <name type="scientific">Euzebya pacifica</name>
    <dbReference type="NCBI Taxonomy" id="1608957"/>
    <lineage>
        <taxon>Bacteria</taxon>
        <taxon>Bacillati</taxon>
        <taxon>Actinomycetota</taxon>
        <taxon>Nitriliruptoria</taxon>
        <taxon>Euzebyales</taxon>
    </lineage>
</organism>
<dbReference type="OrthoDB" id="5182823at2"/>
<dbReference type="Pfam" id="PF13452">
    <property type="entry name" value="FAS1_DH_region"/>
    <property type="match status" value="1"/>
</dbReference>
<dbReference type="EMBL" id="CP031165">
    <property type="protein sequence ID" value="AXV08935.1"/>
    <property type="molecule type" value="Genomic_DNA"/>
</dbReference>
<dbReference type="SUPFAM" id="SSF54637">
    <property type="entry name" value="Thioesterase/thiol ester dehydrase-isomerase"/>
    <property type="match status" value="1"/>
</dbReference>
<dbReference type="InterPro" id="IPR039569">
    <property type="entry name" value="FAS1-like_DH_region"/>
</dbReference>
<dbReference type="KEGG" id="euz:DVS28_a4269"/>
<evidence type="ECO:0000313" key="2">
    <source>
        <dbReference type="EMBL" id="AXV08935.1"/>
    </source>
</evidence>
<proteinExistence type="predicted"/>
<protein>
    <recommendedName>
        <fullName evidence="1">FAS1-like dehydratase domain-containing protein</fullName>
    </recommendedName>
</protein>
<dbReference type="Gene3D" id="3.10.129.10">
    <property type="entry name" value="Hotdog Thioesterase"/>
    <property type="match status" value="1"/>
</dbReference>
<evidence type="ECO:0000313" key="3">
    <source>
        <dbReference type="Proteomes" id="UP000264006"/>
    </source>
</evidence>
<accession>A0A346Y388</accession>
<dbReference type="InterPro" id="IPR029069">
    <property type="entry name" value="HotDog_dom_sf"/>
</dbReference>
<dbReference type="RefSeq" id="WP_114593204.1">
    <property type="nucleotide sequence ID" value="NZ_CP031165.1"/>
</dbReference>
<evidence type="ECO:0000259" key="1">
    <source>
        <dbReference type="Pfam" id="PF13452"/>
    </source>
</evidence>